<feature type="compositionally biased region" description="Low complexity" evidence="1">
    <location>
        <begin position="42"/>
        <end position="52"/>
    </location>
</feature>
<dbReference type="HOGENOM" id="CLU_3085063_0_0_11"/>
<evidence type="ECO:0000256" key="1">
    <source>
        <dbReference type="SAM" id="MobiDB-lite"/>
    </source>
</evidence>
<name>G8X0L9_STREN</name>
<gene>
    <name evidence="2" type="ordered locus">SCATT_45640</name>
</gene>
<proteinExistence type="predicted"/>
<protein>
    <submittedName>
        <fullName evidence="2">Uncharacterized protein</fullName>
    </submittedName>
</protein>
<evidence type="ECO:0000313" key="3">
    <source>
        <dbReference type="Proteomes" id="UP000007842"/>
    </source>
</evidence>
<dbReference type="AlphaFoldDB" id="G8X0L9"/>
<sequence>MVQHVSAPGDSGCDGRPRRGLPHPARMAWCGGSRGRGRRSARPVGRGSPGAS</sequence>
<dbReference type="EMBL" id="CP003219">
    <property type="protein sequence ID" value="AEW96935.1"/>
    <property type="molecule type" value="Genomic_DNA"/>
</dbReference>
<reference evidence="3" key="1">
    <citation type="submission" date="2011-12" db="EMBL/GenBank/DDBJ databases">
        <title>Complete genome sequence of Streptomyces cattleya strain DSM 46488.</title>
        <authorList>
            <person name="Ou H.-Y."/>
            <person name="Li P."/>
            <person name="Zhao C."/>
            <person name="O'Hagan D."/>
            <person name="Deng Z."/>
        </authorList>
    </citation>
    <scope>NUCLEOTIDE SEQUENCE [LARGE SCALE GENOMIC DNA]</scope>
    <source>
        <strain evidence="3">ATCC 35852 / DSM 46488 / JCM 4925 / NBRC 14057 / NRRL 8057</strain>
    </source>
</reference>
<organism evidence="2 3">
    <name type="scientific">Streptantibioticus cattleyicolor (strain ATCC 35852 / DSM 46488 / JCM 4925 / NBRC 14057 / NRRL 8057)</name>
    <name type="common">Streptomyces cattleya</name>
    <dbReference type="NCBI Taxonomy" id="1003195"/>
    <lineage>
        <taxon>Bacteria</taxon>
        <taxon>Bacillati</taxon>
        <taxon>Actinomycetota</taxon>
        <taxon>Actinomycetes</taxon>
        <taxon>Kitasatosporales</taxon>
        <taxon>Streptomycetaceae</taxon>
        <taxon>Streptantibioticus</taxon>
    </lineage>
</organism>
<accession>G8X0L9</accession>
<keyword evidence="3" id="KW-1185">Reference proteome</keyword>
<dbReference type="Proteomes" id="UP000007842">
    <property type="component" value="Chromosome"/>
</dbReference>
<evidence type="ECO:0000313" key="2">
    <source>
        <dbReference type="EMBL" id="AEW96935.1"/>
    </source>
</evidence>
<feature type="region of interest" description="Disordered" evidence="1">
    <location>
        <begin position="1"/>
        <end position="52"/>
    </location>
</feature>
<dbReference type="KEGG" id="scy:SCATT_45640"/>